<evidence type="ECO:0000313" key="1">
    <source>
        <dbReference type="EMBL" id="CAF1046595.1"/>
    </source>
</evidence>
<name>A0A814KA16_9BILA</name>
<feature type="non-terminal residue" evidence="1">
    <location>
        <position position="1"/>
    </location>
</feature>
<dbReference type="EMBL" id="CAJNOO010000848">
    <property type="protein sequence ID" value="CAF1046595.1"/>
    <property type="molecule type" value="Genomic_DNA"/>
</dbReference>
<gene>
    <name evidence="1" type="ORF">RFH988_LOCUS16502</name>
</gene>
<protein>
    <submittedName>
        <fullName evidence="1">Uncharacterized protein</fullName>
    </submittedName>
</protein>
<reference evidence="1" key="1">
    <citation type="submission" date="2021-02" db="EMBL/GenBank/DDBJ databases">
        <authorList>
            <person name="Nowell W R."/>
        </authorList>
    </citation>
    <scope>NUCLEOTIDE SEQUENCE</scope>
</reference>
<comment type="caution">
    <text evidence="1">The sequence shown here is derived from an EMBL/GenBank/DDBJ whole genome shotgun (WGS) entry which is preliminary data.</text>
</comment>
<dbReference type="OrthoDB" id="2156856at2759"/>
<accession>A0A814KA16</accession>
<dbReference type="SUPFAM" id="SSF117856">
    <property type="entry name" value="AF0104/ALDC/Ptd012-like"/>
    <property type="match status" value="1"/>
</dbReference>
<evidence type="ECO:0000313" key="2">
    <source>
        <dbReference type="Proteomes" id="UP000663882"/>
    </source>
</evidence>
<dbReference type="Proteomes" id="UP000663882">
    <property type="component" value="Unassembled WGS sequence"/>
</dbReference>
<proteinExistence type="predicted"/>
<dbReference type="Gene3D" id="3.30.1330.80">
    <property type="entry name" value="Hypothetical protein, similar to alpha- acetolactate decarboxylase, domain 2"/>
    <property type="match status" value="1"/>
</dbReference>
<sequence>RSLTVYTTCELMLAEPLDCTFHREFDPRTGQNELNVRRKLVVDR</sequence>
<organism evidence="1 2">
    <name type="scientific">Rotaria sordida</name>
    <dbReference type="NCBI Taxonomy" id="392033"/>
    <lineage>
        <taxon>Eukaryota</taxon>
        <taxon>Metazoa</taxon>
        <taxon>Spiralia</taxon>
        <taxon>Gnathifera</taxon>
        <taxon>Rotifera</taxon>
        <taxon>Eurotatoria</taxon>
        <taxon>Bdelloidea</taxon>
        <taxon>Philodinida</taxon>
        <taxon>Philodinidae</taxon>
        <taxon>Rotaria</taxon>
    </lineage>
</organism>
<dbReference type="AlphaFoldDB" id="A0A814KA16"/>